<sequence length="99" mass="10392">MILALRDTPGGCSLPVRVHPGAKQNAITGTHDGSIKVSLITPPTDGRANAALIAFLSDRLNIPRAHIELLTGATSRTKMLRIAGLTSAEVEARLLTDLA</sequence>
<comment type="similarity">
    <text evidence="1 2">Belongs to the UPF0235 family.</text>
</comment>
<dbReference type="InterPro" id="IPR036591">
    <property type="entry name" value="YggU-like_sf"/>
</dbReference>
<dbReference type="EMBL" id="JACHIO010000004">
    <property type="protein sequence ID" value="MBB5062937.1"/>
    <property type="molecule type" value="Genomic_DNA"/>
</dbReference>
<evidence type="ECO:0000313" key="3">
    <source>
        <dbReference type="EMBL" id="MBB5062937.1"/>
    </source>
</evidence>
<gene>
    <name evidence="3" type="ORF">HDF15_001274</name>
</gene>
<dbReference type="Proteomes" id="UP000584867">
    <property type="component" value="Unassembled WGS sequence"/>
</dbReference>
<dbReference type="Pfam" id="PF02594">
    <property type="entry name" value="DUF167"/>
    <property type="match status" value="1"/>
</dbReference>
<dbReference type="GO" id="GO:0005737">
    <property type="term" value="C:cytoplasm"/>
    <property type="evidence" value="ECO:0007669"/>
    <property type="project" value="TreeGrafter"/>
</dbReference>
<name>A0A7W7ZNQ3_9BACT</name>
<organism evidence="3 4">
    <name type="scientific">Granulicella mallensis</name>
    <dbReference type="NCBI Taxonomy" id="940614"/>
    <lineage>
        <taxon>Bacteria</taxon>
        <taxon>Pseudomonadati</taxon>
        <taxon>Acidobacteriota</taxon>
        <taxon>Terriglobia</taxon>
        <taxon>Terriglobales</taxon>
        <taxon>Acidobacteriaceae</taxon>
        <taxon>Granulicella</taxon>
    </lineage>
</organism>
<accession>A0A7W7ZNQ3</accession>
<dbReference type="AlphaFoldDB" id="A0A7W7ZNQ3"/>
<evidence type="ECO:0000256" key="1">
    <source>
        <dbReference type="ARBA" id="ARBA00010364"/>
    </source>
</evidence>
<dbReference type="HAMAP" id="MF_00634">
    <property type="entry name" value="UPF0235"/>
    <property type="match status" value="1"/>
</dbReference>
<dbReference type="NCBIfam" id="TIGR00251">
    <property type="entry name" value="DUF167 family protein"/>
    <property type="match status" value="1"/>
</dbReference>
<dbReference type="InterPro" id="IPR003746">
    <property type="entry name" value="DUF167"/>
</dbReference>
<dbReference type="SMART" id="SM01152">
    <property type="entry name" value="DUF167"/>
    <property type="match status" value="1"/>
</dbReference>
<dbReference type="PANTHER" id="PTHR13420">
    <property type="entry name" value="UPF0235 PROTEIN C15ORF40"/>
    <property type="match status" value="1"/>
</dbReference>
<dbReference type="RefSeq" id="WP_184253735.1">
    <property type="nucleotide sequence ID" value="NZ_JACHIO010000004.1"/>
</dbReference>
<evidence type="ECO:0000256" key="2">
    <source>
        <dbReference type="HAMAP-Rule" id="MF_00634"/>
    </source>
</evidence>
<reference evidence="3 4" key="1">
    <citation type="submission" date="2020-08" db="EMBL/GenBank/DDBJ databases">
        <title>Genomic Encyclopedia of Type Strains, Phase IV (KMG-V): Genome sequencing to study the core and pangenomes of soil and plant-associated prokaryotes.</title>
        <authorList>
            <person name="Whitman W."/>
        </authorList>
    </citation>
    <scope>NUCLEOTIDE SEQUENCE [LARGE SCALE GENOMIC DNA]</scope>
    <source>
        <strain evidence="3 4">X5P3</strain>
    </source>
</reference>
<dbReference type="PANTHER" id="PTHR13420:SF7">
    <property type="entry name" value="UPF0235 PROTEIN C15ORF40"/>
    <property type="match status" value="1"/>
</dbReference>
<protein>
    <recommendedName>
        <fullName evidence="2">UPF0235 protein HDF15_001274</fullName>
    </recommendedName>
</protein>
<evidence type="ECO:0000313" key="4">
    <source>
        <dbReference type="Proteomes" id="UP000584867"/>
    </source>
</evidence>
<dbReference type="Gene3D" id="3.30.1200.10">
    <property type="entry name" value="YggU-like"/>
    <property type="match status" value="1"/>
</dbReference>
<proteinExistence type="inferred from homology"/>
<dbReference type="SUPFAM" id="SSF69786">
    <property type="entry name" value="YggU-like"/>
    <property type="match status" value="1"/>
</dbReference>
<comment type="caution">
    <text evidence="3">The sequence shown here is derived from an EMBL/GenBank/DDBJ whole genome shotgun (WGS) entry which is preliminary data.</text>
</comment>